<sequence length="263" mass="30612">MVKYFLDGFETIGHIYAKILKDQLNITTIDELTAIPLEYIVDKTNIEEERIEQWLEIADLLRIPTMSIKNAELLLFAKINSVTELSHRQSIRILYKFQNLDKNTYHIIIKQPSLHQIESWINYAKMMTQRIKSGDNIPLVCFPMITLDHSSNFQKHQIVTLRDLKEFPHLDLQKNIGLSENKLKEFIQLRKLLDIDGIDIYIGNLLLQANITSTKQIIEMNENDLLIRVQSIQVNEMNPLEILSMEKIKEIKAQTVIQKGGTN</sequence>
<evidence type="ECO:0000313" key="2">
    <source>
        <dbReference type="EMBL" id="UYP45116.1"/>
    </source>
</evidence>
<dbReference type="Proteomes" id="UP001208689">
    <property type="component" value="Chromosome"/>
</dbReference>
<dbReference type="SUPFAM" id="SSF158702">
    <property type="entry name" value="Sec63 N-terminal domain-like"/>
    <property type="match status" value="1"/>
</dbReference>
<gene>
    <name evidence="2" type="ORF">NEF87_001401</name>
</gene>
<protein>
    <recommendedName>
        <fullName evidence="1">DUF4332 domain-containing protein</fullName>
    </recommendedName>
</protein>
<dbReference type="EMBL" id="CP104013">
    <property type="protein sequence ID" value="UYP45116.1"/>
    <property type="molecule type" value="Genomic_DNA"/>
</dbReference>
<evidence type="ECO:0000313" key="3">
    <source>
        <dbReference type="Proteomes" id="UP001208689"/>
    </source>
</evidence>
<name>A0ABY6HNM9_9ARCH</name>
<keyword evidence="3" id="KW-1185">Reference proteome</keyword>
<proteinExistence type="predicted"/>
<feature type="domain" description="DUF4332" evidence="1">
    <location>
        <begin position="12"/>
        <end position="125"/>
    </location>
</feature>
<organism evidence="2 3">
    <name type="scientific">Candidatus Lokiarchaeum ossiferum</name>
    <dbReference type="NCBI Taxonomy" id="2951803"/>
    <lineage>
        <taxon>Archaea</taxon>
        <taxon>Promethearchaeati</taxon>
        <taxon>Promethearchaeota</taxon>
        <taxon>Promethearchaeia</taxon>
        <taxon>Promethearchaeales</taxon>
        <taxon>Promethearchaeaceae</taxon>
        <taxon>Candidatus Lokiarchaeum</taxon>
    </lineage>
</organism>
<accession>A0ABY6HNM9</accession>
<reference evidence="2" key="1">
    <citation type="submission" date="2022-09" db="EMBL/GenBank/DDBJ databases">
        <title>Actin cytoskeleton and complex cell architecture in an #Asgard archaeon.</title>
        <authorList>
            <person name="Ponce Toledo R.I."/>
            <person name="Schleper C."/>
            <person name="Rodrigues Oliveira T."/>
            <person name="Wollweber F."/>
            <person name="Xu J."/>
            <person name="Rittmann S."/>
            <person name="Klingl A."/>
            <person name="Pilhofer M."/>
        </authorList>
    </citation>
    <scope>NUCLEOTIDE SEQUENCE</scope>
    <source>
        <strain evidence="2">B-35</strain>
    </source>
</reference>
<dbReference type="InterPro" id="IPR025567">
    <property type="entry name" value="DUF4332"/>
</dbReference>
<evidence type="ECO:0000259" key="1">
    <source>
        <dbReference type="Pfam" id="PF14229"/>
    </source>
</evidence>
<dbReference type="Pfam" id="PF14229">
    <property type="entry name" value="DUF4332"/>
    <property type="match status" value="1"/>
</dbReference>